<dbReference type="InterPro" id="IPR002346">
    <property type="entry name" value="Mopterin_DH_FAD-bd"/>
</dbReference>
<dbReference type="InterPro" id="IPR016166">
    <property type="entry name" value="FAD-bd_PCMH"/>
</dbReference>
<dbReference type="NCBIfam" id="NF041019">
    <property type="entry name" value="glyceraldDH_beta"/>
    <property type="match status" value="1"/>
</dbReference>
<evidence type="ECO:0000313" key="6">
    <source>
        <dbReference type="Proteomes" id="UP000007812"/>
    </source>
</evidence>
<dbReference type="SUPFAM" id="SSF56176">
    <property type="entry name" value="FAD-binding/transporter-associated domain-like"/>
    <property type="match status" value="1"/>
</dbReference>
<feature type="domain" description="FAD-binding PCMH-type" evidence="4">
    <location>
        <begin position="1"/>
        <end position="171"/>
    </location>
</feature>
<dbReference type="InterPro" id="IPR036318">
    <property type="entry name" value="FAD-bd_PCMH-like_sf"/>
</dbReference>
<evidence type="ECO:0000256" key="1">
    <source>
        <dbReference type="ARBA" id="ARBA00022630"/>
    </source>
</evidence>
<dbReference type="PROSITE" id="PS51387">
    <property type="entry name" value="FAD_PCMH"/>
    <property type="match status" value="1"/>
</dbReference>
<dbReference type="RefSeq" id="WP_013738094.1">
    <property type="nucleotide sequence ID" value="NC_015435.1"/>
</dbReference>
<dbReference type="InterPro" id="IPR005107">
    <property type="entry name" value="CO_DH_flav_C"/>
</dbReference>
<proteinExistence type="predicted"/>
<evidence type="ECO:0000256" key="2">
    <source>
        <dbReference type="ARBA" id="ARBA00022827"/>
    </source>
</evidence>
<dbReference type="eggNOG" id="arCOG01926">
    <property type="taxonomic scope" value="Archaea"/>
</dbReference>
<reference evidence="5 6" key="1">
    <citation type="journal article" date="2011" name="J. Bacteriol.">
        <title>Complete genome sequence of Metallosphaera cuprina, a metal sulfide-oxidizing archaeon from a hot spring.</title>
        <authorList>
            <person name="Liu L.J."/>
            <person name="You X.Y."/>
            <person name="Zheng H."/>
            <person name="Wang S."/>
            <person name="Jiang C.Y."/>
            <person name="Liu S.J."/>
        </authorList>
    </citation>
    <scope>NUCLEOTIDE SEQUENCE [LARGE SCALE GENOMIC DNA]</scope>
    <source>
        <strain evidence="5 6">Ar-4</strain>
    </source>
</reference>
<dbReference type="EMBL" id="CP002656">
    <property type="protein sequence ID" value="AEB95596.1"/>
    <property type="molecule type" value="Genomic_DNA"/>
</dbReference>
<protein>
    <submittedName>
        <fullName evidence="5">Molybdopterin dehydrogenase, FAD-binding protein</fullName>
    </submittedName>
</protein>
<dbReference type="Gene3D" id="3.30.43.10">
    <property type="entry name" value="Uridine Diphospho-n-acetylenolpyruvylglucosamine Reductase, domain 2"/>
    <property type="match status" value="1"/>
</dbReference>
<keyword evidence="1" id="KW-0285">Flavoprotein</keyword>
<dbReference type="InterPro" id="IPR036683">
    <property type="entry name" value="CO_DH_flav_C_dom_sf"/>
</dbReference>
<evidence type="ECO:0000256" key="3">
    <source>
        <dbReference type="ARBA" id="ARBA00023002"/>
    </source>
</evidence>
<dbReference type="InterPro" id="IPR053586">
    <property type="entry name" value="Glyceraldehyde_DH_medium"/>
</dbReference>
<dbReference type="Gene3D" id="3.30.465.10">
    <property type="match status" value="1"/>
</dbReference>
<dbReference type="Pfam" id="PF00941">
    <property type="entry name" value="FAD_binding_5"/>
    <property type="match status" value="1"/>
</dbReference>
<dbReference type="GeneID" id="10493682"/>
<dbReference type="Proteomes" id="UP000007812">
    <property type="component" value="Chromosome"/>
</dbReference>
<dbReference type="HOGENOM" id="CLU_058050_3_0_2"/>
<dbReference type="Pfam" id="PF03450">
    <property type="entry name" value="CO_deh_flav_C"/>
    <property type="match status" value="1"/>
</dbReference>
<organism evidence="5 6">
    <name type="scientific">Metallosphaera cuprina (strain Ar-4)</name>
    <dbReference type="NCBI Taxonomy" id="1006006"/>
    <lineage>
        <taxon>Archaea</taxon>
        <taxon>Thermoproteota</taxon>
        <taxon>Thermoprotei</taxon>
        <taxon>Sulfolobales</taxon>
        <taxon>Sulfolobaceae</taxon>
        <taxon>Metallosphaera</taxon>
    </lineage>
</organism>
<dbReference type="Gene3D" id="3.30.390.50">
    <property type="entry name" value="CO dehydrogenase flavoprotein, C-terminal domain"/>
    <property type="match status" value="1"/>
</dbReference>
<keyword evidence="6" id="KW-1185">Reference proteome</keyword>
<dbReference type="InterPro" id="IPR016169">
    <property type="entry name" value="FAD-bd_PCMH_sub2"/>
</dbReference>
<dbReference type="GO" id="GO:0016491">
    <property type="term" value="F:oxidoreductase activity"/>
    <property type="evidence" value="ECO:0007669"/>
    <property type="project" value="UniProtKB-KW"/>
</dbReference>
<dbReference type="InterPro" id="IPR051312">
    <property type="entry name" value="Diverse_Substr_Oxidored"/>
</dbReference>
<evidence type="ECO:0000313" key="5">
    <source>
        <dbReference type="EMBL" id="AEB95596.1"/>
    </source>
</evidence>
<dbReference type="InterPro" id="IPR016167">
    <property type="entry name" value="FAD-bd_PCMH_sub1"/>
</dbReference>
<gene>
    <name evidence="5" type="ordered locus">Mcup_1493</name>
</gene>
<dbReference type="AlphaFoldDB" id="F4FZ26"/>
<sequence>MYPPKFGYVIPDSIDEVNEFLSEHEDAKALAGGHSLIPMLKLRILRPSYLVELKGLNELHYLVNEQKRIRIGALTTHYEILKSNLPLLSEAASTVADPQVRNMGTIGGVISHLDPSADYPASLIAMDATVKIKGVKGEREEPFKDFAKDMFSPDLNPGDLVKEIIVPDFSGYTYSYKKLERRAGDFAIVGVAVLMRKESGVIKDVRIGLTAVNNKAVRAYEAEKMLLDRSLDDKLLEEASTKAMEYANPTSDIRGSSEYKKKMTKVMTKRALLDAYKR</sequence>
<dbReference type="KEGG" id="mcn:Mcup_1493"/>
<name>F4FZ26_METCR</name>
<dbReference type="OrthoDB" id="19205at2157"/>
<dbReference type="PATRIC" id="fig|1006006.8.peg.1489"/>
<dbReference type="GO" id="GO:0071949">
    <property type="term" value="F:FAD binding"/>
    <property type="evidence" value="ECO:0007669"/>
    <property type="project" value="InterPro"/>
</dbReference>
<evidence type="ECO:0000259" key="4">
    <source>
        <dbReference type="PROSITE" id="PS51387"/>
    </source>
</evidence>
<dbReference type="SUPFAM" id="SSF55447">
    <property type="entry name" value="CO dehydrogenase flavoprotein C-terminal domain-like"/>
    <property type="match status" value="1"/>
</dbReference>
<accession>F4FZ26</accession>
<keyword evidence="2" id="KW-0274">FAD</keyword>
<dbReference type="PANTHER" id="PTHR42659:SF2">
    <property type="entry name" value="XANTHINE DEHYDROGENASE SUBUNIT C-RELATED"/>
    <property type="match status" value="1"/>
</dbReference>
<keyword evidence="3" id="KW-0560">Oxidoreductase</keyword>
<dbReference type="PANTHER" id="PTHR42659">
    <property type="entry name" value="XANTHINE DEHYDROGENASE SUBUNIT C-RELATED"/>
    <property type="match status" value="1"/>
</dbReference>
<dbReference type="SMART" id="SM01092">
    <property type="entry name" value="CO_deh_flav_C"/>
    <property type="match status" value="1"/>
</dbReference>
<dbReference type="STRING" id="1006006.Mcup_1493"/>